<evidence type="ECO:0000313" key="1">
    <source>
        <dbReference type="EMBL" id="EDX78272.1"/>
    </source>
</evidence>
<keyword evidence="2" id="KW-1185">Reference proteome</keyword>
<dbReference type="AlphaFoldDB" id="B4VJE7"/>
<proteinExistence type="predicted"/>
<organism evidence="1 2">
    <name type="scientific">Coleofasciculus chthonoplastes PCC 7420</name>
    <dbReference type="NCBI Taxonomy" id="118168"/>
    <lineage>
        <taxon>Bacteria</taxon>
        <taxon>Bacillati</taxon>
        <taxon>Cyanobacteriota</taxon>
        <taxon>Cyanophyceae</taxon>
        <taxon>Coleofasciculales</taxon>
        <taxon>Coleofasciculaceae</taxon>
        <taxon>Coleofasciculus</taxon>
    </lineage>
</organism>
<dbReference type="Proteomes" id="UP000003835">
    <property type="component" value="Unassembled WGS sequence"/>
</dbReference>
<dbReference type="HOGENOM" id="CLU_210858_0_0_3"/>
<gene>
    <name evidence="1" type="ORF">MC7420_8010</name>
</gene>
<protein>
    <submittedName>
        <fullName evidence="1">Uncharacterized protein</fullName>
    </submittedName>
</protein>
<accession>B4VJE7</accession>
<dbReference type="EMBL" id="DS989842">
    <property type="protein sequence ID" value="EDX78272.1"/>
    <property type="molecule type" value="Genomic_DNA"/>
</dbReference>
<sequence length="42" mass="4528">MGTILEQLRRYDEAGGACRDVACYVWEAGGDISGSVIPAFLH</sequence>
<reference evidence="1 2" key="1">
    <citation type="submission" date="2008-07" db="EMBL/GenBank/DDBJ databases">
        <authorList>
            <person name="Tandeau de Marsac N."/>
            <person name="Ferriera S."/>
            <person name="Johnson J."/>
            <person name="Kravitz S."/>
            <person name="Beeson K."/>
            <person name="Sutton G."/>
            <person name="Rogers Y.-H."/>
            <person name="Friedman R."/>
            <person name="Frazier M."/>
            <person name="Venter J.C."/>
        </authorList>
    </citation>
    <scope>NUCLEOTIDE SEQUENCE [LARGE SCALE GENOMIC DNA]</scope>
    <source>
        <strain evidence="1 2">PCC 7420</strain>
    </source>
</reference>
<name>B4VJE7_9CYAN</name>
<evidence type="ECO:0000313" key="2">
    <source>
        <dbReference type="Proteomes" id="UP000003835"/>
    </source>
</evidence>